<sequence length="264" mass="29824">LTFRVKACSDAHIAVAPTSGVDLTEAFYDIVLSGWENTRTQIRRVQNGLREDVSEPIDTTGLLDCDHFKDFWVSWANNVVQVGKGIIPRHHVLLSHSLNDIYPIKAVAISTGFDHEGEWKIDNDNALWTAFATPVDFGYHYVWETVEHKQGIVFSVRACSDVHVILSDVIRDTADRYDIVIGGWANTKSAIRTFEQKEHVSVSTPEINSCQHHRAFWITWQNGAIEVGQGEIIGLERIMDYQILDMYPVRAVGFSTGYAFNGTW</sequence>
<gene>
    <name evidence="2" type="ORF">CAPTEDRAFT_65293</name>
</gene>
<evidence type="ECO:0000259" key="1">
    <source>
        <dbReference type="Pfam" id="PF12248"/>
    </source>
</evidence>
<dbReference type="OrthoDB" id="6044186at2759"/>
<name>R7UGS9_CAPTE</name>
<dbReference type="InterPro" id="IPR022041">
    <property type="entry name" value="Methyltransf_FA"/>
</dbReference>
<evidence type="ECO:0000313" key="2">
    <source>
        <dbReference type="EMBL" id="ELU02988.1"/>
    </source>
</evidence>
<dbReference type="PANTHER" id="PTHR36695:SF12">
    <property type="entry name" value="AGAP008648-PA"/>
    <property type="match status" value="1"/>
</dbReference>
<accession>R7UGS9</accession>
<protein>
    <recommendedName>
        <fullName evidence="1">Farnesoic acid O-methyl transferase domain-containing protein</fullName>
    </recommendedName>
</protein>
<dbReference type="PANTHER" id="PTHR36695">
    <property type="entry name" value="AGAP008648-PA"/>
    <property type="match status" value="1"/>
</dbReference>
<reference evidence="2" key="1">
    <citation type="journal article" date="2013" name="Nature">
        <title>Insights into bilaterian evolution from three spiralian genomes.</title>
        <authorList>
            <person name="Simakov O."/>
            <person name="Marletaz F."/>
            <person name="Cho S.J."/>
            <person name="Edsinger-Gonzales E."/>
            <person name="Havlak P."/>
            <person name="Hellsten U."/>
            <person name="Kuo D.H."/>
            <person name="Larsson T."/>
            <person name="Lv J."/>
            <person name="Arendt D."/>
            <person name="Savage R."/>
            <person name="Osoegawa K."/>
            <person name="de Jong P."/>
            <person name="Grimwood J."/>
            <person name="Chapman J.A."/>
            <person name="Shapiro H."/>
            <person name="Aerts A."/>
            <person name="Otillar R.P."/>
            <person name="Terry A.Y."/>
            <person name="Boore J.L."/>
            <person name="Grigoriev I.V."/>
            <person name="Lindberg D.R."/>
            <person name="Seaver E.C."/>
            <person name="Weisblat D.A."/>
            <person name="Putnam N.H."/>
            <person name="Rokhsar D.S."/>
        </authorList>
    </citation>
    <scope>NUCLEOTIDE SEQUENCE</scope>
    <source>
        <strain evidence="2">I ESC-2004</strain>
    </source>
</reference>
<dbReference type="HOGENOM" id="CLU_1055876_0_0_1"/>
<dbReference type="AlphaFoldDB" id="R7UGS9"/>
<dbReference type="OMA" id="GRWIFED"/>
<feature type="non-terminal residue" evidence="2">
    <location>
        <position position="1"/>
    </location>
</feature>
<feature type="domain" description="Farnesoic acid O-methyl transferase" evidence="1">
    <location>
        <begin position="138"/>
        <end position="264"/>
    </location>
</feature>
<proteinExistence type="predicted"/>
<dbReference type="Pfam" id="PF12248">
    <property type="entry name" value="Methyltransf_FA"/>
    <property type="match status" value="2"/>
</dbReference>
<organism evidence="2">
    <name type="scientific">Capitella teleta</name>
    <name type="common">Polychaete worm</name>
    <dbReference type="NCBI Taxonomy" id="283909"/>
    <lineage>
        <taxon>Eukaryota</taxon>
        <taxon>Metazoa</taxon>
        <taxon>Spiralia</taxon>
        <taxon>Lophotrochozoa</taxon>
        <taxon>Annelida</taxon>
        <taxon>Polychaeta</taxon>
        <taxon>Sedentaria</taxon>
        <taxon>Scolecida</taxon>
        <taxon>Capitellidae</taxon>
        <taxon>Capitella</taxon>
    </lineage>
</organism>
<dbReference type="EMBL" id="KB303586">
    <property type="protein sequence ID" value="ELU02988.1"/>
    <property type="molecule type" value="Genomic_DNA"/>
</dbReference>
<feature type="domain" description="Farnesoic acid O-methyl transferase" evidence="1">
    <location>
        <begin position="1"/>
        <end position="124"/>
    </location>
</feature>
<feature type="non-terminal residue" evidence="2">
    <location>
        <position position="264"/>
    </location>
</feature>